<reference evidence="13 14" key="1">
    <citation type="submission" date="2016-10" db="EMBL/GenBank/DDBJ databases">
        <authorList>
            <person name="Varghese N."/>
            <person name="Submissions S."/>
        </authorList>
    </citation>
    <scope>NUCLEOTIDE SEQUENCE [LARGE SCALE GENOMIC DNA]</scope>
    <source>
        <strain evidence="13 14">DSM 11449</strain>
    </source>
</reference>
<evidence type="ECO:0000256" key="2">
    <source>
        <dbReference type="ARBA" id="ARBA00022448"/>
    </source>
</evidence>
<keyword evidence="5" id="KW-0732">Signal</keyword>
<dbReference type="SUPFAM" id="SSF56935">
    <property type="entry name" value="Porins"/>
    <property type="match status" value="1"/>
</dbReference>
<organism evidence="13 14">
    <name type="scientific">Capnocytophaga granulosa</name>
    <dbReference type="NCBI Taxonomy" id="45242"/>
    <lineage>
        <taxon>Bacteria</taxon>
        <taxon>Pseudomonadati</taxon>
        <taxon>Bacteroidota</taxon>
        <taxon>Flavobacteriia</taxon>
        <taxon>Flavobacteriales</taxon>
        <taxon>Flavobacteriaceae</taxon>
        <taxon>Capnocytophaga</taxon>
    </lineage>
</organism>
<dbReference type="GO" id="GO:0015344">
    <property type="term" value="F:siderophore uptake transmembrane transporter activity"/>
    <property type="evidence" value="ECO:0007669"/>
    <property type="project" value="TreeGrafter"/>
</dbReference>
<comment type="similarity">
    <text evidence="10">Belongs to the TonB-dependent receptor family.</text>
</comment>
<evidence type="ECO:0000313" key="14">
    <source>
        <dbReference type="Proteomes" id="UP000182771"/>
    </source>
</evidence>
<evidence type="ECO:0000256" key="6">
    <source>
        <dbReference type="ARBA" id="ARBA00023077"/>
    </source>
</evidence>
<evidence type="ECO:0000259" key="11">
    <source>
        <dbReference type="Pfam" id="PF00593"/>
    </source>
</evidence>
<evidence type="ECO:0000313" key="13">
    <source>
        <dbReference type="EMBL" id="SDW37045.1"/>
    </source>
</evidence>
<evidence type="ECO:0000256" key="5">
    <source>
        <dbReference type="ARBA" id="ARBA00022729"/>
    </source>
</evidence>
<dbReference type="GO" id="GO:0009279">
    <property type="term" value="C:cell outer membrane"/>
    <property type="evidence" value="ECO:0007669"/>
    <property type="project" value="UniProtKB-SubCell"/>
</dbReference>
<evidence type="ECO:0000256" key="1">
    <source>
        <dbReference type="ARBA" id="ARBA00004571"/>
    </source>
</evidence>
<name>A0A1H2SZZ7_9FLAO</name>
<dbReference type="InterPro" id="IPR000531">
    <property type="entry name" value="Beta-barrel_TonB"/>
</dbReference>
<dbReference type="InterPro" id="IPR008969">
    <property type="entry name" value="CarboxyPept-like_regulatory"/>
</dbReference>
<evidence type="ECO:0000256" key="10">
    <source>
        <dbReference type="RuleBase" id="RU003357"/>
    </source>
</evidence>
<keyword evidence="4" id="KW-0812">Transmembrane</keyword>
<dbReference type="InterPro" id="IPR036942">
    <property type="entry name" value="Beta-barrel_TonB_sf"/>
</dbReference>
<keyword evidence="14" id="KW-1185">Reference proteome</keyword>
<dbReference type="PANTHER" id="PTHR30069">
    <property type="entry name" value="TONB-DEPENDENT OUTER MEMBRANE RECEPTOR"/>
    <property type="match status" value="1"/>
</dbReference>
<dbReference type="AlphaFoldDB" id="A0A1H2SZZ7"/>
<evidence type="ECO:0000256" key="4">
    <source>
        <dbReference type="ARBA" id="ARBA00022692"/>
    </source>
</evidence>
<dbReference type="InterPro" id="IPR039426">
    <property type="entry name" value="TonB-dep_rcpt-like"/>
</dbReference>
<feature type="domain" description="TonB-dependent receptor plug" evidence="12">
    <location>
        <begin position="107"/>
        <end position="236"/>
    </location>
</feature>
<keyword evidence="6 10" id="KW-0798">TonB box</keyword>
<evidence type="ECO:0000259" key="12">
    <source>
        <dbReference type="Pfam" id="PF07715"/>
    </source>
</evidence>
<proteinExistence type="inferred from homology"/>
<evidence type="ECO:0000256" key="3">
    <source>
        <dbReference type="ARBA" id="ARBA00022452"/>
    </source>
</evidence>
<dbReference type="RefSeq" id="WP_016420358.1">
    <property type="nucleotide sequence ID" value="NZ_FNND01000002.1"/>
</dbReference>
<keyword evidence="8 13" id="KW-0675">Receptor</keyword>
<evidence type="ECO:0000256" key="8">
    <source>
        <dbReference type="ARBA" id="ARBA00023170"/>
    </source>
</evidence>
<keyword evidence="3" id="KW-1134">Transmembrane beta strand</keyword>
<sequence length="890" mass="99504">MKYLIWSFLALFSVTLYGQQQLLSGIVQDERKEPLLGVSVVDKNTKKWAITDENGKFSLPFLKEYDLDIQFLGMERRTIKGSDISITITLREESLSLKEVVVTADKVKDKTSSAITLDKYAISQFQSLSLSDVLQQLPGQPIKNIALESPKDIQLRTALKNQNNAFGIGFIMDDMYISNDENMQTYAYTQKGGSNNAAFSHANSSIDLRTIPSSNIEKVEVISGIADAKYGNATSGLIIVERKAGVSPLQLSASMVGGGNTLSALKGFKLPRNWGNLSLSLDYLNSNSDPRNDLMSFNRLTTTAIWSTYNSSQRLKNTLTLSARSNLDGSKQYKELDEMFRNGSSKKEYGYTLSNRTTLQLESSWIDQLTSSVSFSYTKTDSTKEYYVNGIGNVVPLADHTSFHQGAYTPVSYMSKERTIGEPINGALSLNASKDFFYHNFRHLVSAGTGFTYSDNIGEGKIFDTNSASMLSSLNPNKGGTDSGQGVRPLNFNRYVIANKLFHFYVQDNITYTFNNRQCLATNIGLRYENQNGFSSLSPRLNMAFTLSPSVKLRAGAGLATKAPSLQNRFPGNVFFDILVKDLRTGDYAVNYIQTHVIERPEVSLKPAKAWKYEVGTDLTLPFARLNLTGFLNYNYDSFENNPHLGLYPIPELRFTPNTNPKLPPSYTIIGYKDMLLEYQSTSNTAKNTDIGVEIMVHFNKIEAINTQFTLSGSYIYSESDSNLPNQVANTNFADTEHRYILYPKDITSADKLSLRLTATYHLPFLGLLTSLTIEQFTFSHQFASIKDIYPLGYLNSQLQHIAIPEAERSSSRYQSLHRVAGTTSQDRRTPMYHNFHLRLTKELQNGLSLSFYINNVANYRPTVVIAGSETRMNEAISFGATATFNFGKI</sequence>
<dbReference type="PANTHER" id="PTHR30069:SF29">
    <property type="entry name" value="HEMOGLOBIN AND HEMOGLOBIN-HAPTOGLOBIN-BINDING PROTEIN 1-RELATED"/>
    <property type="match status" value="1"/>
</dbReference>
<feature type="domain" description="TonB-dependent receptor-like beta-barrel" evidence="11">
    <location>
        <begin position="297"/>
        <end position="857"/>
    </location>
</feature>
<comment type="subcellular location">
    <subcellularLocation>
        <location evidence="1">Cell outer membrane</location>
        <topology evidence="1">Multi-pass membrane protein</topology>
    </subcellularLocation>
</comment>
<comment type="caution">
    <text evidence="13">The sequence shown here is derived from an EMBL/GenBank/DDBJ whole genome shotgun (WGS) entry which is preliminary data.</text>
</comment>
<evidence type="ECO:0000256" key="9">
    <source>
        <dbReference type="ARBA" id="ARBA00023237"/>
    </source>
</evidence>
<dbReference type="GeneID" id="85016141"/>
<dbReference type="SUPFAM" id="SSF49464">
    <property type="entry name" value="Carboxypeptidase regulatory domain-like"/>
    <property type="match status" value="1"/>
</dbReference>
<dbReference type="EMBL" id="FNND01000002">
    <property type="protein sequence ID" value="SDW37045.1"/>
    <property type="molecule type" value="Genomic_DNA"/>
</dbReference>
<dbReference type="Pfam" id="PF13715">
    <property type="entry name" value="CarbopepD_reg_2"/>
    <property type="match status" value="1"/>
</dbReference>
<dbReference type="GO" id="GO:0044718">
    <property type="term" value="P:siderophore transmembrane transport"/>
    <property type="evidence" value="ECO:0007669"/>
    <property type="project" value="TreeGrafter"/>
</dbReference>
<keyword evidence="7 10" id="KW-0472">Membrane</keyword>
<evidence type="ECO:0000256" key="7">
    <source>
        <dbReference type="ARBA" id="ARBA00023136"/>
    </source>
</evidence>
<dbReference type="InterPro" id="IPR012910">
    <property type="entry name" value="Plug_dom"/>
</dbReference>
<dbReference type="Pfam" id="PF07715">
    <property type="entry name" value="Plug"/>
    <property type="match status" value="1"/>
</dbReference>
<dbReference type="InterPro" id="IPR037066">
    <property type="entry name" value="Plug_dom_sf"/>
</dbReference>
<dbReference type="OrthoDB" id="1151166at2"/>
<dbReference type="Gene3D" id="2.40.170.20">
    <property type="entry name" value="TonB-dependent receptor, beta-barrel domain"/>
    <property type="match status" value="1"/>
</dbReference>
<keyword evidence="9" id="KW-0998">Cell outer membrane</keyword>
<protein>
    <submittedName>
        <fullName evidence="13">Outer membrane receptor proteins, mostly Fe transport</fullName>
    </submittedName>
</protein>
<dbReference type="Pfam" id="PF00593">
    <property type="entry name" value="TonB_dep_Rec_b-barrel"/>
    <property type="match status" value="1"/>
</dbReference>
<keyword evidence="2" id="KW-0813">Transport</keyword>
<gene>
    <name evidence="13" type="ORF">SAMN05444420_10240</name>
</gene>
<accession>A0A1H2SZZ7</accession>
<dbReference type="Proteomes" id="UP000182771">
    <property type="component" value="Unassembled WGS sequence"/>
</dbReference>
<dbReference type="Gene3D" id="2.170.130.10">
    <property type="entry name" value="TonB-dependent receptor, plug domain"/>
    <property type="match status" value="1"/>
</dbReference>